<feature type="domain" description="ARID" evidence="2">
    <location>
        <begin position="231"/>
        <end position="322"/>
    </location>
</feature>
<dbReference type="InterPro" id="IPR036431">
    <property type="entry name" value="ARID_dom_sf"/>
</dbReference>
<dbReference type="GO" id="GO:0016514">
    <property type="term" value="C:SWI/SNF complex"/>
    <property type="evidence" value="ECO:0007669"/>
    <property type="project" value="InterPro"/>
</dbReference>
<dbReference type="InterPro" id="IPR001606">
    <property type="entry name" value="ARID_dom"/>
</dbReference>
<feature type="compositionally biased region" description="Polar residues" evidence="1">
    <location>
        <begin position="384"/>
        <end position="394"/>
    </location>
</feature>
<dbReference type="GO" id="GO:0031491">
    <property type="term" value="F:nucleosome binding"/>
    <property type="evidence" value="ECO:0007669"/>
    <property type="project" value="TreeGrafter"/>
</dbReference>
<dbReference type="eggNOG" id="KOG2510">
    <property type="taxonomic scope" value="Eukaryota"/>
</dbReference>
<dbReference type="STRING" id="126957.T1IQ74"/>
<dbReference type="InterPro" id="IPR021906">
    <property type="entry name" value="BAF250/Osa"/>
</dbReference>
<dbReference type="SUPFAM" id="SSF46774">
    <property type="entry name" value="ARID-like"/>
    <property type="match status" value="1"/>
</dbReference>
<organism evidence="3 4">
    <name type="scientific">Strigamia maritima</name>
    <name type="common">European centipede</name>
    <name type="synonym">Geophilus maritimus</name>
    <dbReference type="NCBI Taxonomy" id="126957"/>
    <lineage>
        <taxon>Eukaryota</taxon>
        <taxon>Metazoa</taxon>
        <taxon>Ecdysozoa</taxon>
        <taxon>Arthropoda</taxon>
        <taxon>Myriapoda</taxon>
        <taxon>Chilopoda</taxon>
        <taxon>Pleurostigmophora</taxon>
        <taxon>Geophilomorpha</taxon>
        <taxon>Linotaeniidae</taxon>
        <taxon>Strigamia</taxon>
    </lineage>
</organism>
<dbReference type="EnsemblMetazoa" id="SMAR003184-RA">
    <property type="protein sequence ID" value="SMAR003184-PA"/>
    <property type="gene ID" value="SMAR003184"/>
</dbReference>
<feature type="region of interest" description="Disordered" evidence="1">
    <location>
        <begin position="582"/>
        <end position="613"/>
    </location>
</feature>
<evidence type="ECO:0000313" key="3">
    <source>
        <dbReference type="EnsemblMetazoa" id="SMAR003184-PA"/>
    </source>
</evidence>
<accession>T1IQ74</accession>
<evidence type="ECO:0000313" key="4">
    <source>
        <dbReference type="Proteomes" id="UP000014500"/>
    </source>
</evidence>
<dbReference type="GO" id="GO:0045893">
    <property type="term" value="P:positive regulation of DNA-templated transcription"/>
    <property type="evidence" value="ECO:0007669"/>
    <property type="project" value="TreeGrafter"/>
</dbReference>
<feature type="compositionally biased region" description="Polar residues" evidence="1">
    <location>
        <begin position="1"/>
        <end position="11"/>
    </location>
</feature>
<feature type="compositionally biased region" description="Polar residues" evidence="1">
    <location>
        <begin position="64"/>
        <end position="115"/>
    </location>
</feature>
<dbReference type="PROSITE" id="PS51011">
    <property type="entry name" value="ARID"/>
    <property type="match status" value="1"/>
</dbReference>
<dbReference type="Pfam" id="PF01388">
    <property type="entry name" value="ARID"/>
    <property type="match status" value="1"/>
</dbReference>
<name>T1IQ74_STRMM</name>
<evidence type="ECO:0000259" key="2">
    <source>
        <dbReference type="PROSITE" id="PS51011"/>
    </source>
</evidence>
<dbReference type="GO" id="GO:0005654">
    <property type="term" value="C:nucleoplasm"/>
    <property type="evidence" value="ECO:0007669"/>
    <property type="project" value="TreeGrafter"/>
</dbReference>
<proteinExistence type="predicted"/>
<feature type="region of interest" description="Disordered" evidence="1">
    <location>
        <begin position="1"/>
        <end position="115"/>
    </location>
</feature>
<feature type="compositionally biased region" description="Low complexity" evidence="1">
    <location>
        <begin position="149"/>
        <end position="161"/>
    </location>
</feature>
<dbReference type="SMART" id="SM00501">
    <property type="entry name" value="BRIGHT"/>
    <property type="match status" value="1"/>
</dbReference>
<dbReference type="GO" id="GO:0003677">
    <property type="term" value="F:DNA binding"/>
    <property type="evidence" value="ECO:0007669"/>
    <property type="project" value="InterPro"/>
</dbReference>
<dbReference type="GO" id="GO:0071565">
    <property type="term" value="C:nBAF complex"/>
    <property type="evidence" value="ECO:0007669"/>
    <property type="project" value="TreeGrafter"/>
</dbReference>
<feature type="compositionally biased region" description="Polar residues" evidence="1">
    <location>
        <begin position="18"/>
        <end position="29"/>
    </location>
</feature>
<dbReference type="HOGENOM" id="CLU_418165_0_0_1"/>
<dbReference type="PANTHER" id="PTHR12656">
    <property type="entry name" value="BRG-1 ASSOCIATED FACTOR 250 BAF250"/>
    <property type="match status" value="1"/>
</dbReference>
<dbReference type="Proteomes" id="UP000014500">
    <property type="component" value="Unassembled WGS sequence"/>
</dbReference>
<dbReference type="Gene3D" id="1.10.150.60">
    <property type="entry name" value="ARID DNA-binding domain"/>
    <property type="match status" value="1"/>
</dbReference>
<protein>
    <recommendedName>
        <fullName evidence="2">ARID domain-containing protein</fullName>
    </recommendedName>
</protein>
<dbReference type="GO" id="GO:0006357">
    <property type="term" value="P:regulation of transcription by RNA polymerase II"/>
    <property type="evidence" value="ECO:0007669"/>
    <property type="project" value="TreeGrafter"/>
</dbReference>
<dbReference type="GO" id="GO:0035060">
    <property type="term" value="C:brahma complex"/>
    <property type="evidence" value="ECO:0007669"/>
    <property type="project" value="InterPro"/>
</dbReference>
<dbReference type="GO" id="GO:0006338">
    <property type="term" value="P:chromatin remodeling"/>
    <property type="evidence" value="ECO:0007669"/>
    <property type="project" value="InterPro"/>
</dbReference>
<reference evidence="3" key="2">
    <citation type="submission" date="2015-02" db="UniProtKB">
        <authorList>
            <consortium name="EnsemblMetazoa"/>
        </authorList>
    </citation>
    <scope>IDENTIFICATION</scope>
</reference>
<feature type="region of interest" description="Disordered" evidence="1">
    <location>
        <begin position="338"/>
        <end position="430"/>
    </location>
</feature>
<dbReference type="SMART" id="SM01014">
    <property type="entry name" value="ARID"/>
    <property type="match status" value="1"/>
</dbReference>
<feature type="compositionally biased region" description="Pro residues" evidence="1">
    <location>
        <begin position="405"/>
        <end position="428"/>
    </location>
</feature>
<sequence>MMRSLSSQQNIPVPPRPSSQSESGQNRMSHSPVAPQGGYNQPMAPPHLTPSMYGNKGHPGMMGGSQQMASYSPQNQAYSQGSYPRNHQGSMGMQGYGNQSQTYPGSQPNSMSQQLYGMNRIGNHMPAAQGYGGGGNSTSVEPVAIQDEASQQSTASNTSNTDEQAETLRPRKDVIVQSHPPTPASTLPSPGAVSMSSFHDEFENASSPSWPRTPASPRPDSLNKLYDISDDPERRSFLDRLMQFNDERGSALTQCPTISKQPLDLFKLYLVLKDRGGFVEVTKSKQWKDVAGQIGIGASSSAAYTLRKQYVKHLLPYECKFDRGGIDPQPIISQLEVATRKKNSSKTNTAPSPAGSSNSQDSFTASNSQSMDGFPTPPAPPPFSQYSQSGSVPNSDYPVGSIMGPIPPSSMPNSDPSPHPNMMHPPPHNSDSINVQNPFADDMQAHPYPRGSNMNSAMPPPSLQNYGYGSGGSMQQRAAPNIPPVSIPPAYAGNQPMPGQNPPAPTYSYNEQINRGMPMAPQSDQFPPTDQYRRGQQQMMNHDGAYNNRMPESYGAAGPNYSPARMPGTALQFPCGPQFDRESGQAMPAREPVYPPRSYSGSPAAQHGAPADQYRQEQSYPLLFTHFLLTSLFVVVPCSLFQPVSYPFSAAPKSRK</sequence>
<dbReference type="EMBL" id="JH431293">
    <property type="status" value="NOT_ANNOTATED_CDS"/>
    <property type="molecule type" value="Genomic_DNA"/>
</dbReference>
<feature type="compositionally biased region" description="Polar residues" evidence="1">
    <location>
        <begin position="345"/>
        <end position="371"/>
    </location>
</feature>
<evidence type="ECO:0000256" key="1">
    <source>
        <dbReference type="SAM" id="MobiDB-lite"/>
    </source>
</evidence>
<reference evidence="4" key="1">
    <citation type="submission" date="2011-05" db="EMBL/GenBank/DDBJ databases">
        <authorList>
            <person name="Richards S.R."/>
            <person name="Qu J."/>
            <person name="Jiang H."/>
            <person name="Jhangiani S.N."/>
            <person name="Agravi P."/>
            <person name="Goodspeed R."/>
            <person name="Gross S."/>
            <person name="Mandapat C."/>
            <person name="Jackson L."/>
            <person name="Mathew T."/>
            <person name="Pu L."/>
            <person name="Thornton R."/>
            <person name="Saada N."/>
            <person name="Wilczek-Boney K.B."/>
            <person name="Lee S."/>
            <person name="Kovar C."/>
            <person name="Wu Y."/>
            <person name="Scherer S.E."/>
            <person name="Worley K.C."/>
            <person name="Muzny D.M."/>
            <person name="Gibbs R."/>
        </authorList>
    </citation>
    <scope>NUCLEOTIDE SEQUENCE</scope>
    <source>
        <strain evidence="4">Brora</strain>
    </source>
</reference>
<dbReference type="PANTHER" id="PTHR12656:SF5">
    <property type="entry name" value="TRITHORAX GROUP PROTEIN OSA"/>
    <property type="match status" value="1"/>
</dbReference>
<dbReference type="CDD" id="cd16865">
    <property type="entry name" value="ARID_ARID1A-like"/>
    <property type="match status" value="1"/>
</dbReference>
<keyword evidence="4" id="KW-1185">Reference proteome</keyword>
<dbReference type="AlphaFoldDB" id="T1IQ74"/>
<feature type="region of interest" description="Disordered" evidence="1">
    <location>
        <begin position="148"/>
        <end position="222"/>
    </location>
</feature>